<evidence type="ECO:0000256" key="2">
    <source>
        <dbReference type="ARBA" id="ARBA00022448"/>
    </source>
</evidence>
<feature type="domain" description="ABC transporter" evidence="10">
    <location>
        <begin position="339"/>
        <end position="572"/>
    </location>
</feature>
<keyword evidence="7 9" id="KW-1133">Transmembrane helix</keyword>
<evidence type="ECO:0000256" key="3">
    <source>
        <dbReference type="ARBA" id="ARBA00022475"/>
    </source>
</evidence>
<feature type="transmembrane region" description="Helical" evidence="9">
    <location>
        <begin position="61"/>
        <end position="79"/>
    </location>
</feature>
<evidence type="ECO:0000313" key="13">
    <source>
        <dbReference type="Proteomes" id="UP000593890"/>
    </source>
</evidence>
<organism evidence="12 13">
    <name type="scientific">Solibaculum mannosilyticum</name>
    <dbReference type="NCBI Taxonomy" id="2780922"/>
    <lineage>
        <taxon>Bacteria</taxon>
        <taxon>Bacillati</taxon>
        <taxon>Bacillota</taxon>
        <taxon>Clostridia</taxon>
        <taxon>Eubacteriales</taxon>
        <taxon>Oscillospiraceae</taxon>
        <taxon>Solibaculum</taxon>
    </lineage>
</organism>
<evidence type="ECO:0000259" key="10">
    <source>
        <dbReference type="PROSITE" id="PS50893"/>
    </source>
</evidence>
<dbReference type="RefSeq" id="WP_215533637.1">
    <property type="nucleotide sequence ID" value="NZ_AP023321.1"/>
</dbReference>
<evidence type="ECO:0000313" key="12">
    <source>
        <dbReference type="EMBL" id="BCI60221.1"/>
    </source>
</evidence>
<dbReference type="PROSITE" id="PS00211">
    <property type="entry name" value="ABC_TRANSPORTER_1"/>
    <property type="match status" value="1"/>
</dbReference>
<dbReference type="SMART" id="SM00382">
    <property type="entry name" value="AAA"/>
    <property type="match status" value="1"/>
</dbReference>
<dbReference type="AlphaFoldDB" id="A0A7I8D0C3"/>
<dbReference type="Gene3D" id="1.20.1560.10">
    <property type="entry name" value="ABC transporter type 1, transmembrane domain"/>
    <property type="match status" value="1"/>
</dbReference>
<feature type="transmembrane region" description="Helical" evidence="9">
    <location>
        <begin position="246"/>
        <end position="267"/>
    </location>
</feature>
<evidence type="ECO:0000256" key="1">
    <source>
        <dbReference type="ARBA" id="ARBA00004651"/>
    </source>
</evidence>
<evidence type="ECO:0000256" key="6">
    <source>
        <dbReference type="ARBA" id="ARBA00022840"/>
    </source>
</evidence>
<dbReference type="Proteomes" id="UP000593890">
    <property type="component" value="Chromosome"/>
</dbReference>
<dbReference type="GO" id="GO:0005886">
    <property type="term" value="C:plasma membrane"/>
    <property type="evidence" value="ECO:0007669"/>
    <property type="project" value="UniProtKB-SubCell"/>
</dbReference>
<keyword evidence="6 12" id="KW-0067">ATP-binding</keyword>
<evidence type="ECO:0000259" key="11">
    <source>
        <dbReference type="PROSITE" id="PS50929"/>
    </source>
</evidence>
<dbReference type="InterPro" id="IPR027417">
    <property type="entry name" value="P-loop_NTPase"/>
</dbReference>
<reference evidence="13" key="1">
    <citation type="submission" date="2020-07" db="EMBL/GenBank/DDBJ databases">
        <title>Complete genome sequencing of Clostridia bacterium strain 12CBH8.</title>
        <authorList>
            <person name="Sakamoto M."/>
            <person name="Murakami T."/>
            <person name="Mori H."/>
        </authorList>
    </citation>
    <scope>NUCLEOTIDE SEQUENCE [LARGE SCALE GENOMIC DNA]</scope>
    <source>
        <strain evidence="13">12CBH8</strain>
    </source>
</reference>
<dbReference type="InterPro" id="IPR003593">
    <property type="entry name" value="AAA+_ATPase"/>
</dbReference>
<keyword evidence="4 9" id="KW-0812">Transmembrane</keyword>
<dbReference type="GO" id="GO:0015421">
    <property type="term" value="F:ABC-type oligopeptide transporter activity"/>
    <property type="evidence" value="ECO:0007669"/>
    <property type="project" value="TreeGrafter"/>
</dbReference>
<protein>
    <submittedName>
        <fullName evidence="12">Multidrug ABC transporter ATP-binding protein</fullName>
    </submittedName>
</protein>
<dbReference type="PROSITE" id="PS50929">
    <property type="entry name" value="ABC_TM1F"/>
    <property type="match status" value="1"/>
</dbReference>
<dbReference type="InterPro" id="IPR011527">
    <property type="entry name" value="ABC1_TM_dom"/>
</dbReference>
<feature type="domain" description="ABC transmembrane type-1" evidence="11">
    <location>
        <begin position="26"/>
        <end position="306"/>
    </location>
</feature>
<dbReference type="SUPFAM" id="SSF52540">
    <property type="entry name" value="P-loop containing nucleoside triphosphate hydrolases"/>
    <property type="match status" value="1"/>
</dbReference>
<dbReference type="InterPro" id="IPR039421">
    <property type="entry name" value="Type_1_exporter"/>
</dbReference>
<evidence type="ECO:0000256" key="4">
    <source>
        <dbReference type="ARBA" id="ARBA00022692"/>
    </source>
</evidence>
<dbReference type="GO" id="GO:0005524">
    <property type="term" value="F:ATP binding"/>
    <property type="evidence" value="ECO:0007669"/>
    <property type="project" value="UniProtKB-KW"/>
</dbReference>
<proteinExistence type="predicted"/>
<keyword evidence="2" id="KW-0813">Transport</keyword>
<dbReference type="Gene3D" id="3.40.50.300">
    <property type="entry name" value="P-loop containing nucleotide triphosphate hydrolases"/>
    <property type="match status" value="1"/>
</dbReference>
<dbReference type="CDD" id="cd07346">
    <property type="entry name" value="ABC_6TM_exporters"/>
    <property type="match status" value="1"/>
</dbReference>
<name>A0A7I8D0C3_9FIRM</name>
<dbReference type="Pfam" id="PF00664">
    <property type="entry name" value="ABC_membrane"/>
    <property type="match status" value="1"/>
</dbReference>
<keyword evidence="5" id="KW-0547">Nucleotide-binding</keyword>
<dbReference type="InterPro" id="IPR003439">
    <property type="entry name" value="ABC_transporter-like_ATP-bd"/>
</dbReference>
<keyword evidence="13" id="KW-1185">Reference proteome</keyword>
<dbReference type="PANTHER" id="PTHR43394:SF1">
    <property type="entry name" value="ATP-BINDING CASSETTE SUB-FAMILY B MEMBER 10, MITOCHONDRIAL"/>
    <property type="match status" value="1"/>
</dbReference>
<dbReference type="KEGG" id="sman:C12CBH8_08600"/>
<dbReference type="PROSITE" id="PS50893">
    <property type="entry name" value="ABC_TRANSPORTER_2"/>
    <property type="match status" value="1"/>
</dbReference>
<dbReference type="Pfam" id="PF00005">
    <property type="entry name" value="ABC_tran"/>
    <property type="match status" value="1"/>
</dbReference>
<dbReference type="InterPro" id="IPR036640">
    <property type="entry name" value="ABC1_TM_sf"/>
</dbReference>
<dbReference type="FunFam" id="3.40.50.300:FF:000221">
    <property type="entry name" value="Multidrug ABC transporter ATP-binding protein"/>
    <property type="match status" value="1"/>
</dbReference>
<feature type="transmembrane region" description="Helical" evidence="9">
    <location>
        <begin position="273"/>
        <end position="296"/>
    </location>
</feature>
<dbReference type="InterPro" id="IPR017871">
    <property type="entry name" value="ABC_transporter-like_CS"/>
</dbReference>
<dbReference type="SUPFAM" id="SSF90123">
    <property type="entry name" value="ABC transporter transmembrane region"/>
    <property type="match status" value="1"/>
</dbReference>
<accession>A0A7I8D0C3</accession>
<dbReference type="EMBL" id="AP023321">
    <property type="protein sequence ID" value="BCI60221.1"/>
    <property type="molecule type" value="Genomic_DNA"/>
</dbReference>
<evidence type="ECO:0000256" key="8">
    <source>
        <dbReference type="ARBA" id="ARBA00023136"/>
    </source>
</evidence>
<gene>
    <name evidence="12" type="ORF">C12CBH8_08600</name>
</gene>
<sequence>MFHSVGRIMRWAKGYRKRMILGFVCSFFATWCTAGPVMLAAWALGQMIRSAWGEKNLSASLPWLCLGSIAGLVLLRFFFTYWKNRLQESIGTERAAEQRMELGGVLKRVSLGYFAQNDLGDILAALTTELSTLELQSMKMVDAVVNGYIQVAVILLCVAIFCPPAALAALIGVAVSAFALRGIGRQSARTAPVSHRAQEALSGAAIEYIHGLPVVKSFGQDGVSVQRFHDACRDNKAIRIKNEFGFVPWNCLHLISLRAASVGLILLAGHQALVGALSLPYFLMIALFSFTIFGSVEAINDAAHILSVTDSVLDRLEELDQTDFIDKDGREIVLDRFDVAFSHVSFGYGSREVLHDVTFTAPQGTTTAIVGPSGSGKSTICNLVARFYDVNSGTVSVGGHDVRRFTCESLLRNISMVFQNVYLFQDSVENNIKFGCPGATHEQVVAAAKAACCHSFISALPNGYDTVIGEGGSTLSGGEKQRISIARAILKNAPIVILDEATASVDPENEHLIQQALSALTRGKTILTIAHRLATIQHADQILVVDDGHIVEHGTHEELLAQSGVYRRFVEIRKQAEGWRLA</sequence>
<evidence type="ECO:0000256" key="9">
    <source>
        <dbReference type="SAM" id="Phobius"/>
    </source>
</evidence>
<keyword evidence="3" id="KW-1003">Cell membrane</keyword>
<evidence type="ECO:0000256" key="5">
    <source>
        <dbReference type="ARBA" id="ARBA00022741"/>
    </source>
</evidence>
<comment type="subcellular location">
    <subcellularLocation>
        <location evidence="1">Cell membrane</location>
        <topology evidence="1">Multi-pass membrane protein</topology>
    </subcellularLocation>
</comment>
<dbReference type="GO" id="GO:0016887">
    <property type="term" value="F:ATP hydrolysis activity"/>
    <property type="evidence" value="ECO:0007669"/>
    <property type="project" value="InterPro"/>
</dbReference>
<dbReference type="PANTHER" id="PTHR43394">
    <property type="entry name" value="ATP-DEPENDENT PERMEASE MDL1, MITOCHONDRIAL"/>
    <property type="match status" value="1"/>
</dbReference>
<evidence type="ECO:0000256" key="7">
    <source>
        <dbReference type="ARBA" id="ARBA00022989"/>
    </source>
</evidence>
<keyword evidence="8 9" id="KW-0472">Membrane</keyword>